<dbReference type="GO" id="GO:0009100">
    <property type="term" value="P:glycoprotein metabolic process"/>
    <property type="evidence" value="ECO:0007669"/>
    <property type="project" value="UniProtKB-ARBA"/>
</dbReference>
<evidence type="ECO:0000313" key="3">
    <source>
        <dbReference type="Proteomes" id="UP001139006"/>
    </source>
</evidence>
<reference evidence="2 3" key="1">
    <citation type="journal article" date="2023" name="Int. J. Syst. Evol. Microbiol.">
        <title>Ligilactobacillus ubinensis sp. nov., a novel species isolated from the wild ferment of a durian fruit (Durio zibethinus).</title>
        <authorList>
            <person name="Heng Y.C."/>
            <person name="Menon N."/>
            <person name="Chen B."/>
            <person name="Loo B.Z.L."/>
            <person name="Wong G.W.J."/>
            <person name="Lim A.C.H."/>
            <person name="Silvaraju S."/>
            <person name="Kittelmann S."/>
        </authorList>
    </citation>
    <scope>NUCLEOTIDE SEQUENCE [LARGE SCALE GENOMIC DNA]</scope>
    <source>
        <strain evidence="2 3">WILCCON 0076</strain>
    </source>
</reference>
<sequence>MKIEEIHIVELKLLAKFKQICDKNKLKYFLIGGSLLGAVRHKGFIPWDDDVDVGMLRGDYDKMLRILPQELKDSAYFLQTPWSDEHYGLSYAKLLNCDYTIQEKFNYNDARSGLFIDIFPFDAIPISKLSRNLQMLQYKRYNDQLLLKLNYSPFPLPGRDYIKEKIAQNMEEIDSLKVKREEAMCQYELDTFLPECKNLASQYSYDKEVIERENLDKLKEVPFENLMLNVPCAYDQILTTMYGDYMKLPPVERRINKHLMEIEIINNER</sequence>
<gene>
    <name evidence="2" type="ORF">LB941_05400</name>
</gene>
<proteinExistence type="predicted"/>
<evidence type="ECO:0000313" key="2">
    <source>
        <dbReference type="EMBL" id="MCP0886773.1"/>
    </source>
</evidence>
<dbReference type="Pfam" id="PF04991">
    <property type="entry name" value="LicD"/>
    <property type="match status" value="1"/>
</dbReference>
<evidence type="ECO:0000259" key="1">
    <source>
        <dbReference type="Pfam" id="PF04991"/>
    </source>
</evidence>
<dbReference type="PANTHER" id="PTHR43404">
    <property type="entry name" value="LIPOPOLYSACCHARIDE CHOLINEPHOSPHOTRANSFERASE LICD"/>
    <property type="match status" value="1"/>
</dbReference>
<dbReference type="EMBL" id="JAIULA010000008">
    <property type="protein sequence ID" value="MCP0886773.1"/>
    <property type="molecule type" value="Genomic_DNA"/>
</dbReference>
<dbReference type="Proteomes" id="UP001139006">
    <property type="component" value="Unassembled WGS sequence"/>
</dbReference>
<dbReference type="PANTHER" id="PTHR43404:SF2">
    <property type="entry name" value="LIPOPOLYSACCHARIDE CHOLINEPHOSPHOTRANSFERASE LICD"/>
    <property type="match status" value="1"/>
</dbReference>
<feature type="domain" description="LicD/FKTN/FKRP nucleotidyltransferase" evidence="1">
    <location>
        <begin position="21"/>
        <end position="243"/>
    </location>
</feature>
<comment type="caution">
    <text evidence="2">The sequence shown here is derived from an EMBL/GenBank/DDBJ whole genome shotgun (WGS) entry which is preliminary data.</text>
</comment>
<organism evidence="2 3">
    <name type="scientific">Ligilactobacillus ubinensis</name>
    <dbReference type="NCBI Taxonomy" id="2876789"/>
    <lineage>
        <taxon>Bacteria</taxon>
        <taxon>Bacillati</taxon>
        <taxon>Bacillota</taxon>
        <taxon>Bacilli</taxon>
        <taxon>Lactobacillales</taxon>
        <taxon>Lactobacillaceae</taxon>
        <taxon>Ligilactobacillus</taxon>
    </lineage>
</organism>
<accession>A0A9X2FLX7</accession>
<protein>
    <submittedName>
        <fullName evidence="2">LicD family protein</fullName>
    </submittedName>
</protein>
<dbReference type="InterPro" id="IPR007074">
    <property type="entry name" value="LicD/FKTN/FKRP_NTP_transf"/>
</dbReference>
<keyword evidence="3" id="KW-1185">Reference proteome</keyword>
<dbReference type="InterPro" id="IPR052942">
    <property type="entry name" value="LPS_cholinephosphotransferase"/>
</dbReference>
<dbReference type="AlphaFoldDB" id="A0A9X2FLX7"/>
<dbReference type="RefSeq" id="WP_253360131.1">
    <property type="nucleotide sequence ID" value="NZ_JAIULA010000008.1"/>
</dbReference>
<name>A0A9X2FLX7_9LACO</name>